<dbReference type="RefSeq" id="WP_022088843.1">
    <property type="nucleotide sequence ID" value="NZ_JAODBU010000011.1"/>
</dbReference>
<proteinExistence type="predicted"/>
<evidence type="ECO:0000313" key="1">
    <source>
        <dbReference type="EMBL" id="MCT7399610.1"/>
    </source>
</evidence>
<dbReference type="Pfam" id="PF13328">
    <property type="entry name" value="HD_4"/>
    <property type="match status" value="1"/>
</dbReference>
<dbReference type="Gene3D" id="1.10.3210.10">
    <property type="entry name" value="Hypothetical protein af1432"/>
    <property type="match status" value="1"/>
</dbReference>
<gene>
    <name evidence="1" type="ORF">N5B56_11025</name>
</gene>
<dbReference type="Proteomes" id="UP001431199">
    <property type="component" value="Unassembled WGS sequence"/>
</dbReference>
<dbReference type="SUPFAM" id="SSF109604">
    <property type="entry name" value="HD-domain/PDEase-like"/>
    <property type="match status" value="1"/>
</dbReference>
<organism evidence="1 2">
    <name type="scientific">Eubacterium album</name>
    <dbReference type="NCBI Taxonomy" id="2978477"/>
    <lineage>
        <taxon>Bacteria</taxon>
        <taxon>Bacillati</taxon>
        <taxon>Bacillota</taxon>
        <taxon>Clostridia</taxon>
        <taxon>Eubacteriales</taxon>
        <taxon>Eubacteriaceae</taxon>
        <taxon>Eubacterium</taxon>
    </lineage>
</organism>
<keyword evidence="2" id="KW-1185">Reference proteome</keyword>
<comment type="caution">
    <text evidence="1">The sequence shown here is derived from an EMBL/GenBank/DDBJ whole genome shotgun (WGS) entry which is preliminary data.</text>
</comment>
<accession>A0ABT2M252</accession>
<dbReference type="EMBL" id="JAODBU010000011">
    <property type="protein sequence ID" value="MCT7399610.1"/>
    <property type="molecule type" value="Genomic_DNA"/>
</dbReference>
<sequence length="219" mass="25662">MTNDKVRIHQRVQDVMNVDELYNYIYRYVHDNNMEQSIMALEMANECHKEQTRMEGGPYIIHPLTIARHAISLGIKEDNIIATMLLHDVCEDCNISETSMPINDIVKAGVKAMTFEVKPGEDKEEARLKYFARLIDNREATITKMFDRCNNVSTMALIFSRKRLVKYINETDKHVIPLIQQARIRYPEFEQICFAVEYQMNCMLNSVEMLLEFNDSKRV</sequence>
<reference evidence="1" key="1">
    <citation type="submission" date="2022-09" db="EMBL/GenBank/DDBJ databases">
        <title>Eubacterium sp. LFL-14 isolated from human feces.</title>
        <authorList>
            <person name="Liu F."/>
        </authorList>
    </citation>
    <scope>NUCLEOTIDE SEQUENCE</scope>
    <source>
        <strain evidence="1">LFL-14</strain>
    </source>
</reference>
<evidence type="ECO:0000313" key="2">
    <source>
        <dbReference type="Proteomes" id="UP001431199"/>
    </source>
</evidence>
<name>A0ABT2M252_9FIRM</name>
<protein>
    <submittedName>
        <fullName evidence="1">HD domain-containing protein</fullName>
    </submittedName>
</protein>